<organism evidence="1 2">
    <name type="scientific">Teladorsagia circumcincta</name>
    <name type="common">Brown stomach worm</name>
    <name type="synonym">Ostertagia circumcincta</name>
    <dbReference type="NCBI Taxonomy" id="45464"/>
    <lineage>
        <taxon>Eukaryota</taxon>
        <taxon>Metazoa</taxon>
        <taxon>Ecdysozoa</taxon>
        <taxon>Nematoda</taxon>
        <taxon>Chromadorea</taxon>
        <taxon>Rhabditida</taxon>
        <taxon>Rhabditina</taxon>
        <taxon>Rhabditomorpha</taxon>
        <taxon>Strongyloidea</taxon>
        <taxon>Trichostrongylidae</taxon>
        <taxon>Teladorsagia</taxon>
    </lineage>
</organism>
<reference evidence="1 2" key="1">
    <citation type="submission" date="2015-09" db="EMBL/GenBank/DDBJ databases">
        <title>Draft genome of the parasitic nematode Teladorsagia circumcincta isolate WARC Sus (inbred).</title>
        <authorList>
            <person name="Mitreva M."/>
        </authorList>
    </citation>
    <scope>NUCLEOTIDE SEQUENCE [LARGE SCALE GENOMIC DNA]</scope>
    <source>
        <strain evidence="1 2">S</strain>
    </source>
</reference>
<keyword evidence="2" id="KW-1185">Reference proteome</keyword>
<dbReference type="AlphaFoldDB" id="A0A2G9UCF4"/>
<dbReference type="EMBL" id="KZ347338">
    <property type="protein sequence ID" value="PIO67928.1"/>
    <property type="molecule type" value="Genomic_DNA"/>
</dbReference>
<evidence type="ECO:0000313" key="2">
    <source>
        <dbReference type="Proteomes" id="UP000230423"/>
    </source>
</evidence>
<proteinExistence type="predicted"/>
<accession>A0A2G9UCF4</accession>
<dbReference type="OrthoDB" id="5794217at2759"/>
<sequence length="181" mass="20789">MATGQILKLICHSNDIASSATLHINFPCPPSSSCFAMYSKQERILNEHLTDDEIKGMWDAMLPKHRIPLFEQYRLELTTFVENLNNFLLQTPQLNEQQKIHTRNIITRTSAAVEQVDEILSKLKMSDIAQSACALKYFKQKVGCFYKDILDDAERERTIQKEFDALPKRVIAWMASAHDGE</sequence>
<name>A0A2G9UCF4_TELCI</name>
<gene>
    <name evidence="1" type="ORF">TELCIR_10305</name>
</gene>
<dbReference type="Proteomes" id="UP000230423">
    <property type="component" value="Unassembled WGS sequence"/>
</dbReference>
<evidence type="ECO:0000313" key="1">
    <source>
        <dbReference type="EMBL" id="PIO67928.1"/>
    </source>
</evidence>
<protein>
    <submittedName>
        <fullName evidence="1">Uncharacterized protein</fullName>
    </submittedName>
</protein>